<evidence type="ECO:0000256" key="1">
    <source>
        <dbReference type="ARBA" id="ARBA00004651"/>
    </source>
</evidence>
<feature type="transmembrane region" description="Helical" evidence="7">
    <location>
        <begin position="215"/>
        <end position="240"/>
    </location>
</feature>
<comment type="subcellular location">
    <subcellularLocation>
        <location evidence="1 7">Cell membrane</location>
        <topology evidence="1 7">Multi-pass membrane protein</topology>
    </subcellularLocation>
</comment>
<keyword evidence="6 7" id="KW-0472">Membrane</keyword>
<dbReference type="PANTHER" id="PTHR43744:SF1">
    <property type="entry name" value="BINDING-PROTEIN-DEPENDENT TRANSPORT SYSTEMS INNER MEMBRANE COMPONENT"/>
    <property type="match status" value="1"/>
</dbReference>
<protein>
    <submittedName>
        <fullName evidence="9">Carbohydrate ABC transporter permease</fullName>
    </submittedName>
</protein>
<feature type="transmembrane region" description="Helical" evidence="7">
    <location>
        <begin position="273"/>
        <end position="291"/>
    </location>
</feature>
<evidence type="ECO:0000256" key="2">
    <source>
        <dbReference type="ARBA" id="ARBA00022448"/>
    </source>
</evidence>
<dbReference type="CDD" id="cd06261">
    <property type="entry name" value="TM_PBP2"/>
    <property type="match status" value="1"/>
</dbReference>
<evidence type="ECO:0000256" key="4">
    <source>
        <dbReference type="ARBA" id="ARBA00022692"/>
    </source>
</evidence>
<dbReference type="InterPro" id="IPR035906">
    <property type="entry name" value="MetI-like_sf"/>
</dbReference>
<dbReference type="InterPro" id="IPR000515">
    <property type="entry name" value="MetI-like"/>
</dbReference>
<feature type="domain" description="ABC transmembrane type-1" evidence="8">
    <location>
        <begin position="105"/>
        <end position="292"/>
    </location>
</feature>
<feature type="transmembrane region" description="Helical" evidence="7">
    <location>
        <begin position="140"/>
        <end position="161"/>
    </location>
</feature>
<proteinExistence type="inferred from homology"/>
<sequence length="307" mass="33793">MGTGNVTIERAPGATRARVRGIRSLRRKDKVNRSLWGDLLLFIFLGGTAVFMALPMVFAINNAFKPLDEIFVFPPQLFVRNPTLSNFGDLFMLLAGSWVPVSRYLFNTVFITAAGTAGHVILASAAAYPLAKHSFRGKKIMFATIVLSLMFAGQVTAIPNYMTMSWLGWIDSYASIIVPAFAYPLGLYLMKQFMEMIPDSLLEAAKIDGASEYRIFWQIVMPLVKPAWLTLTILLFQSLWGTDGGSYVYSEQLKTLHYAVTQIVQGGIARTGAAAAVSLVLMSVPIAFFVFSQSKIIQTMAASGMKE</sequence>
<evidence type="ECO:0000256" key="6">
    <source>
        <dbReference type="ARBA" id="ARBA00023136"/>
    </source>
</evidence>
<feature type="transmembrane region" description="Helical" evidence="7">
    <location>
        <begin position="35"/>
        <end position="60"/>
    </location>
</feature>
<feature type="transmembrane region" description="Helical" evidence="7">
    <location>
        <begin position="104"/>
        <end position="128"/>
    </location>
</feature>
<keyword evidence="5 7" id="KW-1133">Transmembrane helix</keyword>
<organism evidence="9 10">
    <name type="scientific">Paenibacillus hodogayensis</name>
    <dbReference type="NCBI Taxonomy" id="279208"/>
    <lineage>
        <taxon>Bacteria</taxon>
        <taxon>Bacillati</taxon>
        <taxon>Bacillota</taxon>
        <taxon>Bacilli</taxon>
        <taxon>Bacillales</taxon>
        <taxon>Paenibacillaceae</taxon>
        <taxon>Paenibacillus</taxon>
    </lineage>
</organism>
<dbReference type="PANTHER" id="PTHR43744">
    <property type="entry name" value="ABC TRANSPORTER PERMEASE PROTEIN MG189-RELATED-RELATED"/>
    <property type="match status" value="1"/>
</dbReference>
<keyword evidence="3" id="KW-1003">Cell membrane</keyword>
<evidence type="ECO:0000256" key="5">
    <source>
        <dbReference type="ARBA" id="ARBA00022989"/>
    </source>
</evidence>
<comment type="similarity">
    <text evidence="7">Belongs to the binding-protein-dependent transport system permease family.</text>
</comment>
<evidence type="ECO:0000313" key="9">
    <source>
        <dbReference type="EMBL" id="MFB9753115.1"/>
    </source>
</evidence>
<evidence type="ECO:0000256" key="7">
    <source>
        <dbReference type="RuleBase" id="RU363032"/>
    </source>
</evidence>
<dbReference type="Proteomes" id="UP001589619">
    <property type="component" value="Unassembled WGS sequence"/>
</dbReference>
<reference evidence="9 10" key="1">
    <citation type="submission" date="2024-09" db="EMBL/GenBank/DDBJ databases">
        <authorList>
            <person name="Sun Q."/>
            <person name="Mori K."/>
        </authorList>
    </citation>
    <scope>NUCLEOTIDE SEQUENCE [LARGE SCALE GENOMIC DNA]</scope>
    <source>
        <strain evidence="9 10">JCM 12520</strain>
    </source>
</reference>
<evidence type="ECO:0000313" key="10">
    <source>
        <dbReference type="Proteomes" id="UP001589619"/>
    </source>
</evidence>
<keyword evidence="4 7" id="KW-0812">Transmembrane</keyword>
<dbReference type="Pfam" id="PF00528">
    <property type="entry name" value="BPD_transp_1"/>
    <property type="match status" value="1"/>
</dbReference>
<keyword evidence="2 7" id="KW-0813">Transport</keyword>
<comment type="caution">
    <text evidence="9">The sequence shown here is derived from an EMBL/GenBank/DDBJ whole genome shotgun (WGS) entry which is preliminary data.</text>
</comment>
<accession>A0ABV5VXW9</accession>
<evidence type="ECO:0000256" key="3">
    <source>
        <dbReference type="ARBA" id="ARBA00022475"/>
    </source>
</evidence>
<dbReference type="PROSITE" id="PS50928">
    <property type="entry name" value="ABC_TM1"/>
    <property type="match status" value="1"/>
</dbReference>
<keyword evidence="10" id="KW-1185">Reference proteome</keyword>
<dbReference type="Gene3D" id="1.10.3720.10">
    <property type="entry name" value="MetI-like"/>
    <property type="match status" value="1"/>
</dbReference>
<dbReference type="EMBL" id="JBHMAG010000012">
    <property type="protein sequence ID" value="MFB9753115.1"/>
    <property type="molecule type" value="Genomic_DNA"/>
</dbReference>
<dbReference type="RefSeq" id="WP_344902314.1">
    <property type="nucleotide sequence ID" value="NZ_BAAAYO010000001.1"/>
</dbReference>
<gene>
    <name evidence="9" type="ORF">ACFFNY_16235</name>
</gene>
<feature type="transmembrane region" description="Helical" evidence="7">
    <location>
        <begin position="173"/>
        <end position="190"/>
    </location>
</feature>
<name>A0ABV5VXW9_9BACL</name>
<evidence type="ECO:0000259" key="8">
    <source>
        <dbReference type="PROSITE" id="PS50928"/>
    </source>
</evidence>
<dbReference type="SUPFAM" id="SSF161098">
    <property type="entry name" value="MetI-like"/>
    <property type="match status" value="1"/>
</dbReference>